<dbReference type="EMBL" id="OZ037950">
    <property type="protein sequence ID" value="CAL1712314.1"/>
    <property type="molecule type" value="Genomic_DNA"/>
</dbReference>
<keyword evidence="2" id="KW-0812">Transmembrane</keyword>
<name>A0ABP1E0F7_9APHY</name>
<reference evidence="4" key="1">
    <citation type="submission" date="2024-04" db="EMBL/GenBank/DDBJ databases">
        <authorList>
            <person name="Shaw F."/>
            <person name="Minotto A."/>
        </authorList>
    </citation>
    <scope>NUCLEOTIDE SEQUENCE [LARGE SCALE GENOMIC DNA]</scope>
</reference>
<sequence length="200" mass="21924">MLPIFLSIVSAASGYTIAGLYPSVGPEDTVFATRVQPWTQTFYSVAIVQSALITGLMAFRVWQVERRSAKYRTSEGKLMPIIRLLMESAALLLVVEVILLGMYTANYNAQYILLELVAAIVGITIRSTLYISGPFDSQDGSSGQIVSPRSVQPPNSHIPPRRQSIPLHSIAINISHEVQSQRDDLSVRITKVPARIAGKV</sequence>
<dbReference type="Proteomes" id="UP001497453">
    <property type="component" value="Chromosome 7"/>
</dbReference>
<evidence type="ECO:0000313" key="4">
    <source>
        <dbReference type="Proteomes" id="UP001497453"/>
    </source>
</evidence>
<evidence type="ECO:0000256" key="2">
    <source>
        <dbReference type="SAM" id="Phobius"/>
    </source>
</evidence>
<keyword evidence="2" id="KW-1133">Transmembrane helix</keyword>
<protein>
    <submittedName>
        <fullName evidence="3">Uncharacterized protein</fullName>
    </submittedName>
</protein>
<feature type="transmembrane region" description="Helical" evidence="2">
    <location>
        <begin position="84"/>
        <end position="105"/>
    </location>
</feature>
<feature type="compositionally biased region" description="Polar residues" evidence="1">
    <location>
        <begin position="140"/>
        <end position="155"/>
    </location>
</feature>
<feature type="transmembrane region" description="Helical" evidence="2">
    <location>
        <begin position="42"/>
        <end position="63"/>
    </location>
</feature>
<keyword evidence="4" id="KW-1185">Reference proteome</keyword>
<evidence type="ECO:0000256" key="1">
    <source>
        <dbReference type="SAM" id="MobiDB-lite"/>
    </source>
</evidence>
<organism evidence="3 4">
    <name type="scientific">Somion occarium</name>
    <dbReference type="NCBI Taxonomy" id="3059160"/>
    <lineage>
        <taxon>Eukaryota</taxon>
        <taxon>Fungi</taxon>
        <taxon>Dikarya</taxon>
        <taxon>Basidiomycota</taxon>
        <taxon>Agaricomycotina</taxon>
        <taxon>Agaricomycetes</taxon>
        <taxon>Polyporales</taxon>
        <taxon>Cerrenaceae</taxon>
        <taxon>Somion</taxon>
    </lineage>
</organism>
<proteinExistence type="predicted"/>
<feature type="region of interest" description="Disordered" evidence="1">
    <location>
        <begin position="140"/>
        <end position="161"/>
    </location>
</feature>
<feature type="transmembrane region" description="Helical" evidence="2">
    <location>
        <begin position="111"/>
        <end position="131"/>
    </location>
</feature>
<accession>A0ABP1E0F7</accession>
<keyword evidence="2" id="KW-0472">Membrane</keyword>
<gene>
    <name evidence="3" type="ORF">GFSPODELE1_LOCUS8770</name>
</gene>
<evidence type="ECO:0000313" key="3">
    <source>
        <dbReference type="EMBL" id="CAL1712314.1"/>
    </source>
</evidence>